<comment type="caution">
    <text evidence="1">The sequence shown here is derived from an EMBL/GenBank/DDBJ whole genome shotgun (WGS) entry which is preliminary data.</text>
</comment>
<dbReference type="EMBL" id="CAJMWT010001522">
    <property type="protein sequence ID" value="CAE6407100.1"/>
    <property type="molecule type" value="Genomic_DNA"/>
</dbReference>
<evidence type="ECO:0000313" key="1">
    <source>
        <dbReference type="EMBL" id="CAE6407100.1"/>
    </source>
</evidence>
<organism evidence="1 2">
    <name type="scientific">Rhizoctonia solani</name>
    <dbReference type="NCBI Taxonomy" id="456999"/>
    <lineage>
        <taxon>Eukaryota</taxon>
        <taxon>Fungi</taxon>
        <taxon>Dikarya</taxon>
        <taxon>Basidiomycota</taxon>
        <taxon>Agaricomycotina</taxon>
        <taxon>Agaricomycetes</taxon>
        <taxon>Cantharellales</taxon>
        <taxon>Ceratobasidiaceae</taxon>
        <taxon>Rhizoctonia</taxon>
    </lineage>
</organism>
<reference evidence="1" key="1">
    <citation type="submission" date="2021-01" db="EMBL/GenBank/DDBJ databases">
        <authorList>
            <person name="Kaushik A."/>
        </authorList>
    </citation>
    <scope>NUCLEOTIDE SEQUENCE</scope>
    <source>
        <strain evidence="1">AG2-2IIIB</strain>
    </source>
</reference>
<proteinExistence type="predicted"/>
<dbReference type="AlphaFoldDB" id="A0A8H2WSZ3"/>
<evidence type="ECO:0000313" key="2">
    <source>
        <dbReference type="Proteomes" id="UP000663843"/>
    </source>
</evidence>
<dbReference type="Proteomes" id="UP000663843">
    <property type="component" value="Unassembled WGS sequence"/>
</dbReference>
<protein>
    <submittedName>
        <fullName evidence="1">Uncharacterized protein</fullName>
    </submittedName>
</protein>
<sequence>MAEQSFPAVFSLTSDGMELVSTPAGVKFVGTTPALAIPPSPSHDSGILTFTGARPSGRAVAHFPTEHSLTIKFTEGDINAPEIATWTGNATASTWGGHNSQGLWVDL</sequence>
<accession>A0A8H2WSZ3</accession>
<name>A0A8H2WSZ3_9AGAM</name>
<gene>
    <name evidence="1" type="ORF">RDB_LOCUS40871</name>
</gene>